<evidence type="ECO:0000313" key="3">
    <source>
        <dbReference type="EMBL" id="CAG9860756.1"/>
    </source>
</evidence>
<dbReference type="OrthoDB" id="10023235at2759"/>
<protein>
    <recommendedName>
        <fullName evidence="2">Tudor domain-containing protein</fullName>
    </recommendedName>
</protein>
<dbReference type="Proteomes" id="UP001153712">
    <property type="component" value="Chromosome 3"/>
</dbReference>
<proteinExistence type="predicted"/>
<evidence type="ECO:0000259" key="2">
    <source>
        <dbReference type="PROSITE" id="PS50304"/>
    </source>
</evidence>
<organism evidence="3 4">
    <name type="scientific">Phyllotreta striolata</name>
    <name type="common">Striped flea beetle</name>
    <name type="synonym">Crioceris striolata</name>
    <dbReference type="NCBI Taxonomy" id="444603"/>
    <lineage>
        <taxon>Eukaryota</taxon>
        <taxon>Metazoa</taxon>
        <taxon>Ecdysozoa</taxon>
        <taxon>Arthropoda</taxon>
        <taxon>Hexapoda</taxon>
        <taxon>Insecta</taxon>
        <taxon>Pterygota</taxon>
        <taxon>Neoptera</taxon>
        <taxon>Endopterygota</taxon>
        <taxon>Coleoptera</taxon>
        <taxon>Polyphaga</taxon>
        <taxon>Cucujiformia</taxon>
        <taxon>Chrysomeloidea</taxon>
        <taxon>Chrysomelidae</taxon>
        <taxon>Galerucinae</taxon>
        <taxon>Alticini</taxon>
        <taxon>Phyllotreta</taxon>
    </lineage>
</organism>
<feature type="domain" description="Tudor" evidence="2">
    <location>
        <begin position="409"/>
        <end position="463"/>
    </location>
</feature>
<feature type="compositionally biased region" description="Polar residues" evidence="1">
    <location>
        <begin position="305"/>
        <end position="319"/>
    </location>
</feature>
<name>A0A9N9TUP0_PHYSR</name>
<feature type="compositionally biased region" description="Low complexity" evidence="1">
    <location>
        <begin position="254"/>
        <end position="267"/>
    </location>
</feature>
<dbReference type="InterPro" id="IPR035979">
    <property type="entry name" value="RBD_domain_sf"/>
</dbReference>
<dbReference type="PANTHER" id="PTHR22948:SF76">
    <property type="entry name" value="FI20010P1-RELATED"/>
    <property type="match status" value="1"/>
</dbReference>
<accession>A0A9N9TUP0</accession>
<dbReference type="SMART" id="SM00333">
    <property type="entry name" value="TUDOR"/>
    <property type="match status" value="2"/>
</dbReference>
<dbReference type="InterPro" id="IPR002999">
    <property type="entry name" value="Tudor"/>
</dbReference>
<dbReference type="Gene3D" id="2.40.50.90">
    <property type="match status" value="2"/>
</dbReference>
<evidence type="ECO:0000256" key="1">
    <source>
        <dbReference type="SAM" id="MobiDB-lite"/>
    </source>
</evidence>
<dbReference type="InterPro" id="IPR035437">
    <property type="entry name" value="SNase_OB-fold_sf"/>
</dbReference>
<dbReference type="EMBL" id="OU900096">
    <property type="protein sequence ID" value="CAG9860756.1"/>
    <property type="molecule type" value="Genomic_DNA"/>
</dbReference>
<sequence>MYGSHNFRDPHILVTNINKCIDRSVFRLEFQKFGEIRKLFTDPEGKFVKIYFKDKNSYTPALNALKHNPQGWILQGYFDSKNPSEHNITESKYEKPGNNSKMLQEYSQCEAISDEFVNVFGDPMEIFADETGENFVNLRAVQKMGFAIFTRPEYESLRRYRNSERNDVIKKEFNLYMLTKASEYLLENNVKCINDDDILDVINRCKMKLGIEGDLNLQDNGSKSATGFTVTIGNNLAKNKAQSNDKLFSPPRENSVNSVSNTNRSLNYNNSTYPRKPYNNAPDTRARQNNDEFQRNKQDGRQMRSPGSNNFGGSNASFEKQNDDTQSETSDHSSSSQKHAKKVPFAKFLEDIDKIDKIILQINKKYNVRISSVDTENVCWVQTTESIDELLEFVVELNSSVDEIEDVKNIKRGQLAIAPLDDIWYRCRVMSTDPLQVLFIDYGNKEIVSSIKELPQQHRKLPAAANRITVSTQSFLPKLVPDLDLKISIIKQFQDGTYCVDIEPPSNQPASDISPKPAKQVEELKQPARKEVEEKRVEQEVQKPIVQEKHYFDVPASLAELKDGDKVMLIDLIDNKFAVRTKECAQKNKEILEYIKNLDKSEMLLTSVKEGQLILCSKDGLPNLCRGVVQNKVSPTIVTVKYLDCPGEDQLSVKSLRNVDDYLAAQGCTLLMTPKMEFINDSLDNHVEFISRLFENKEKATIVMTGAGCDLRLQSGNLLSEELNPVEEELPKLVPVTSTPNNSEVEKKVPTPKIAAEKVEKKEDKPVSLAKKSISYDDMPFIKAEIGTSGSYLCYDITSLEDMTFISMSEESVEYLEKVTDMLQVLADDNPFKPELLDMCLVLYKSPDETEACLNRAVVIDENESGYIVNMVDFGTKATVASGDIRKFPEELKSIPILGIPCALKNIPNTQKNIDRVKELIPEGEEVNIKILEYINDEKYMIEIPEVEKELKK</sequence>
<dbReference type="GO" id="GO:0003676">
    <property type="term" value="F:nucleic acid binding"/>
    <property type="evidence" value="ECO:0007669"/>
    <property type="project" value="InterPro"/>
</dbReference>
<dbReference type="PANTHER" id="PTHR22948">
    <property type="entry name" value="TUDOR DOMAIN CONTAINING PROTEIN"/>
    <property type="match status" value="1"/>
</dbReference>
<dbReference type="AlphaFoldDB" id="A0A9N9TUP0"/>
<evidence type="ECO:0000313" key="4">
    <source>
        <dbReference type="Proteomes" id="UP001153712"/>
    </source>
</evidence>
<feature type="region of interest" description="Disordered" evidence="1">
    <location>
        <begin position="241"/>
        <end position="340"/>
    </location>
</feature>
<dbReference type="InterPro" id="IPR050621">
    <property type="entry name" value="Tudor_domain_containing"/>
</dbReference>
<feature type="compositionally biased region" description="Basic and acidic residues" evidence="1">
    <location>
        <begin position="284"/>
        <end position="302"/>
    </location>
</feature>
<dbReference type="Gene3D" id="2.30.30.140">
    <property type="match status" value="2"/>
</dbReference>
<dbReference type="PROSITE" id="PS50304">
    <property type="entry name" value="TUDOR"/>
    <property type="match status" value="1"/>
</dbReference>
<dbReference type="SUPFAM" id="SSF54928">
    <property type="entry name" value="RNA-binding domain, RBD"/>
    <property type="match status" value="1"/>
</dbReference>
<dbReference type="SUPFAM" id="SSF63748">
    <property type="entry name" value="Tudor/PWWP/MBT"/>
    <property type="match status" value="2"/>
</dbReference>
<dbReference type="GO" id="GO:0005737">
    <property type="term" value="C:cytoplasm"/>
    <property type="evidence" value="ECO:0007669"/>
    <property type="project" value="UniProtKB-ARBA"/>
</dbReference>
<gene>
    <name evidence="3" type="ORF">PHYEVI_LOCUS7105</name>
</gene>
<keyword evidence="4" id="KW-1185">Reference proteome</keyword>
<reference evidence="3" key="1">
    <citation type="submission" date="2022-01" db="EMBL/GenBank/DDBJ databases">
        <authorList>
            <person name="King R."/>
        </authorList>
    </citation>
    <scope>NUCLEOTIDE SEQUENCE</scope>
</reference>
<dbReference type="Pfam" id="PF00567">
    <property type="entry name" value="TUDOR"/>
    <property type="match status" value="2"/>
</dbReference>